<dbReference type="PANTHER" id="PTHR35005">
    <property type="entry name" value="3-DEHYDRO-SCYLLO-INOSOSE HYDROLASE"/>
    <property type="match status" value="1"/>
</dbReference>
<dbReference type="Proteomes" id="UP000255207">
    <property type="component" value="Unassembled WGS sequence"/>
</dbReference>
<evidence type="ECO:0000256" key="5">
    <source>
        <dbReference type="ARBA" id="ARBA00024029"/>
    </source>
</evidence>
<proteinExistence type="inferred from homology"/>
<dbReference type="PANTHER" id="PTHR35005:SF1">
    <property type="entry name" value="2-AMINO-5-FORMYLAMINO-6-RIBOSYLAMINOPYRIMIDIN-4(3H)-ONE 5'-MONOPHOSPHATE DEFORMYLASE"/>
    <property type="match status" value="1"/>
</dbReference>
<keyword evidence="2" id="KW-0479">Metal-binding</keyword>
<dbReference type="SUPFAM" id="SSF102215">
    <property type="entry name" value="Creatininase"/>
    <property type="match status" value="1"/>
</dbReference>
<accession>A0A370KYX9</accession>
<evidence type="ECO:0000256" key="2">
    <source>
        <dbReference type="ARBA" id="ARBA00022723"/>
    </source>
</evidence>
<keyword evidence="4" id="KW-0862">Zinc</keyword>
<dbReference type="Gene3D" id="3.40.50.10310">
    <property type="entry name" value="Creatininase"/>
    <property type="match status" value="1"/>
</dbReference>
<evidence type="ECO:0000256" key="4">
    <source>
        <dbReference type="ARBA" id="ARBA00022833"/>
    </source>
</evidence>
<dbReference type="AlphaFoldDB" id="A0A370KYX9"/>
<dbReference type="InterPro" id="IPR003785">
    <property type="entry name" value="Creatininase/forma_Hydrolase"/>
</dbReference>
<comment type="cofactor">
    <cofactor evidence="1">
        <name>Zn(2+)</name>
        <dbReference type="ChEBI" id="CHEBI:29105"/>
    </cofactor>
</comment>
<dbReference type="Pfam" id="PF02633">
    <property type="entry name" value="Creatininase"/>
    <property type="match status" value="1"/>
</dbReference>
<dbReference type="OrthoDB" id="9801445at2"/>
<dbReference type="RefSeq" id="WP_114832161.1">
    <property type="nucleotide sequence ID" value="NZ_QQTO01000040.1"/>
</dbReference>
<evidence type="ECO:0000256" key="1">
    <source>
        <dbReference type="ARBA" id="ARBA00001947"/>
    </source>
</evidence>
<reference evidence="7" key="1">
    <citation type="submission" date="2018-07" db="EMBL/GenBank/DDBJ databases">
        <authorList>
            <person name="Safronova V.I."/>
            <person name="Chirak E.R."/>
            <person name="Sazanova A.L."/>
        </authorList>
    </citation>
    <scope>NUCLEOTIDE SEQUENCE [LARGE SCALE GENOMIC DNA]</scope>
    <source>
        <strain evidence="7">RCAM04685</strain>
    </source>
</reference>
<name>A0A370KYX9_9HYPH</name>
<comment type="similarity">
    <text evidence="5">Belongs to the creatininase superfamily.</text>
</comment>
<dbReference type="GO" id="GO:0016811">
    <property type="term" value="F:hydrolase activity, acting on carbon-nitrogen (but not peptide) bonds, in linear amides"/>
    <property type="evidence" value="ECO:0007669"/>
    <property type="project" value="TreeGrafter"/>
</dbReference>
<dbReference type="InterPro" id="IPR024087">
    <property type="entry name" value="Creatininase-like_sf"/>
</dbReference>
<dbReference type="EMBL" id="QQTP01000021">
    <property type="protein sequence ID" value="RDJ20195.1"/>
    <property type="molecule type" value="Genomic_DNA"/>
</dbReference>
<evidence type="ECO:0000256" key="3">
    <source>
        <dbReference type="ARBA" id="ARBA00022801"/>
    </source>
</evidence>
<comment type="caution">
    <text evidence="6">The sequence shown here is derived from an EMBL/GenBank/DDBJ whole genome shotgun (WGS) entry which is preliminary data.</text>
</comment>
<keyword evidence="3" id="KW-0378">Hydrolase</keyword>
<evidence type="ECO:0000313" key="7">
    <source>
        <dbReference type="Proteomes" id="UP000255207"/>
    </source>
</evidence>
<dbReference type="GO" id="GO:0009231">
    <property type="term" value="P:riboflavin biosynthetic process"/>
    <property type="evidence" value="ECO:0007669"/>
    <property type="project" value="TreeGrafter"/>
</dbReference>
<gene>
    <name evidence="6" type="ORF">DWE98_25660</name>
</gene>
<dbReference type="GO" id="GO:0046872">
    <property type="term" value="F:metal ion binding"/>
    <property type="evidence" value="ECO:0007669"/>
    <property type="project" value="UniProtKB-KW"/>
</dbReference>
<sequence length="252" mass="27519">MASVLWQELTAEELRRKAANDAVVILPIASMEQHGPHLPVGVDTILCGGVCKAAAERAGETEVVVAPTLWCGMAEHHMAFGGTFTFDIPTYRAVLLAFLRSIERHGFNRVVIVNGHGGNIAALGAFLPDFARETSLRILGTTYFQLAQEAMQPFMQDQASVLHACEVETSMMMVLAPETVRHERLPEAFGMLGADLGALTRPTVGRYKPFREMTETGVIGDARRATAEKGEAFLNACADELAKLLRNKEAWH</sequence>
<keyword evidence="7" id="KW-1185">Reference proteome</keyword>
<protein>
    <submittedName>
        <fullName evidence="6">Creatininase family protein</fullName>
    </submittedName>
</protein>
<evidence type="ECO:0000313" key="6">
    <source>
        <dbReference type="EMBL" id="RDJ20195.1"/>
    </source>
</evidence>
<organism evidence="6 7">
    <name type="scientific">Bosea caraganae</name>
    <dbReference type="NCBI Taxonomy" id="2763117"/>
    <lineage>
        <taxon>Bacteria</taxon>
        <taxon>Pseudomonadati</taxon>
        <taxon>Pseudomonadota</taxon>
        <taxon>Alphaproteobacteria</taxon>
        <taxon>Hyphomicrobiales</taxon>
        <taxon>Boseaceae</taxon>
        <taxon>Bosea</taxon>
    </lineage>
</organism>